<keyword evidence="5 8" id="KW-0378">Hydrolase</keyword>
<protein>
    <submittedName>
        <fullName evidence="10">NUDIX hydrolase</fullName>
        <ecNumber evidence="10">3.6.1.55</ecNumber>
    </submittedName>
</protein>
<dbReference type="InterPro" id="IPR000086">
    <property type="entry name" value="NUDIX_hydrolase_dom"/>
</dbReference>
<dbReference type="InterPro" id="IPR015797">
    <property type="entry name" value="NUDIX_hydrolase-like_dom_sf"/>
</dbReference>
<comment type="cofactor">
    <cofactor evidence="1">
        <name>Mn(2+)</name>
        <dbReference type="ChEBI" id="CHEBI:29035"/>
    </cofactor>
</comment>
<dbReference type="CDD" id="cd03426">
    <property type="entry name" value="NUDIX_CoAse_Nudt7"/>
    <property type="match status" value="1"/>
</dbReference>
<evidence type="ECO:0000313" key="10">
    <source>
        <dbReference type="EMBL" id="MFC7449974.1"/>
    </source>
</evidence>
<dbReference type="Gene3D" id="3.90.79.10">
    <property type="entry name" value="Nucleoside Triphosphate Pyrophosphohydrolase"/>
    <property type="match status" value="1"/>
</dbReference>
<dbReference type="InterPro" id="IPR020084">
    <property type="entry name" value="NUDIX_hydrolase_CS"/>
</dbReference>
<gene>
    <name evidence="10" type="ORF">ACFQS9_18920</name>
</gene>
<dbReference type="PROSITE" id="PS51462">
    <property type="entry name" value="NUDIX"/>
    <property type="match status" value="1"/>
</dbReference>
<dbReference type="SUPFAM" id="SSF55811">
    <property type="entry name" value="Nudix"/>
    <property type="match status" value="1"/>
</dbReference>
<sequence>MTAARESTLTRAACAAALESFDVRTVERAGHRCAAVALAVVTTDGVPSLLLTVRPSTMRAHPGQFALPGGGIDAGESPGEAALRELEEELGVQAPPSSVLGHLDDFVTRSGYVITPVVVWVGELDAPIRPNAEEVEYVFQVSMAELDHDPQFLSVPGSAQPLIEWPFRGARIFAPTAAMIYQFREVALHGRPTRVDELGQPDFASR</sequence>
<accession>A0ABW2S2H2</accession>
<keyword evidence="4" id="KW-0479">Metal-binding</keyword>
<evidence type="ECO:0000256" key="5">
    <source>
        <dbReference type="ARBA" id="ARBA00022801"/>
    </source>
</evidence>
<dbReference type="Pfam" id="PF00293">
    <property type="entry name" value="NUDIX"/>
    <property type="match status" value="1"/>
</dbReference>
<comment type="caution">
    <text evidence="10">The sequence shown here is derived from an EMBL/GenBank/DDBJ whole genome shotgun (WGS) entry which is preliminary data.</text>
</comment>
<evidence type="ECO:0000256" key="4">
    <source>
        <dbReference type="ARBA" id="ARBA00022723"/>
    </source>
</evidence>
<dbReference type="InterPro" id="IPR045121">
    <property type="entry name" value="CoAse"/>
</dbReference>
<keyword evidence="6" id="KW-0460">Magnesium</keyword>
<evidence type="ECO:0000256" key="2">
    <source>
        <dbReference type="ARBA" id="ARBA00001946"/>
    </source>
</evidence>
<evidence type="ECO:0000256" key="6">
    <source>
        <dbReference type="ARBA" id="ARBA00022842"/>
    </source>
</evidence>
<organism evidence="10 11">
    <name type="scientific">Rhodococcus daqingensis</name>
    <dbReference type="NCBI Taxonomy" id="2479363"/>
    <lineage>
        <taxon>Bacteria</taxon>
        <taxon>Bacillati</taxon>
        <taxon>Actinomycetota</taxon>
        <taxon>Actinomycetes</taxon>
        <taxon>Mycobacteriales</taxon>
        <taxon>Nocardiaceae</taxon>
        <taxon>Rhodococcus</taxon>
    </lineage>
</organism>
<evidence type="ECO:0000313" key="11">
    <source>
        <dbReference type="Proteomes" id="UP001596484"/>
    </source>
</evidence>
<dbReference type="PANTHER" id="PTHR12992">
    <property type="entry name" value="NUDIX HYDROLASE"/>
    <property type="match status" value="1"/>
</dbReference>
<dbReference type="PRINTS" id="PR00502">
    <property type="entry name" value="NUDIXFAMILY"/>
</dbReference>
<dbReference type="PANTHER" id="PTHR12992:SF11">
    <property type="entry name" value="MITOCHONDRIAL COENZYME A DIPHOSPHATASE NUDT8"/>
    <property type="match status" value="1"/>
</dbReference>
<evidence type="ECO:0000256" key="3">
    <source>
        <dbReference type="ARBA" id="ARBA00005582"/>
    </source>
</evidence>
<dbReference type="GO" id="GO:0035539">
    <property type="term" value="F:8-oxo-7,8-dihydrodeoxyguanosine triphosphate pyrophosphatase activity"/>
    <property type="evidence" value="ECO:0007669"/>
    <property type="project" value="UniProtKB-EC"/>
</dbReference>
<dbReference type="EC" id="3.6.1.55" evidence="10"/>
<evidence type="ECO:0000256" key="7">
    <source>
        <dbReference type="ARBA" id="ARBA00023211"/>
    </source>
</evidence>
<dbReference type="InterPro" id="IPR020476">
    <property type="entry name" value="Nudix_hydrolase"/>
</dbReference>
<dbReference type="EMBL" id="JBHTCS010000022">
    <property type="protein sequence ID" value="MFC7449974.1"/>
    <property type="molecule type" value="Genomic_DNA"/>
</dbReference>
<comment type="similarity">
    <text evidence="3 8">Belongs to the Nudix hydrolase family.</text>
</comment>
<reference evidence="11" key="1">
    <citation type="journal article" date="2019" name="Int. J. Syst. Evol. Microbiol.">
        <title>The Global Catalogue of Microorganisms (GCM) 10K type strain sequencing project: providing services to taxonomists for standard genome sequencing and annotation.</title>
        <authorList>
            <consortium name="The Broad Institute Genomics Platform"/>
            <consortium name="The Broad Institute Genome Sequencing Center for Infectious Disease"/>
            <person name="Wu L."/>
            <person name="Ma J."/>
        </authorList>
    </citation>
    <scope>NUCLEOTIDE SEQUENCE [LARGE SCALE GENOMIC DNA]</scope>
    <source>
        <strain evidence="11">ICMP 19430</strain>
    </source>
</reference>
<keyword evidence="11" id="KW-1185">Reference proteome</keyword>
<evidence type="ECO:0000259" key="9">
    <source>
        <dbReference type="PROSITE" id="PS51462"/>
    </source>
</evidence>
<dbReference type="RefSeq" id="WP_378407462.1">
    <property type="nucleotide sequence ID" value="NZ_JBHTCS010000022.1"/>
</dbReference>
<comment type="cofactor">
    <cofactor evidence="2">
        <name>Mg(2+)</name>
        <dbReference type="ChEBI" id="CHEBI:18420"/>
    </cofactor>
</comment>
<evidence type="ECO:0000256" key="1">
    <source>
        <dbReference type="ARBA" id="ARBA00001936"/>
    </source>
</evidence>
<dbReference type="Proteomes" id="UP001596484">
    <property type="component" value="Unassembled WGS sequence"/>
</dbReference>
<feature type="domain" description="Nudix hydrolase" evidence="9">
    <location>
        <begin position="31"/>
        <end position="167"/>
    </location>
</feature>
<name>A0ABW2S2H2_9NOCA</name>
<evidence type="ECO:0000256" key="8">
    <source>
        <dbReference type="RuleBase" id="RU003476"/>
    </source>
</evidence>
<proteinExistence type="inferred from homology"/>
<keyword evidence="7" id="KW-0464">Manganese</keyword>
<dbReference type="PROSITE" id="PS00893">
    <property type="entry name" value="NUDIX_BOX"/>
    <property type="match status" value="1"/>
</dbReference>